<evidence type="ECO:0000256" key="6">
    <source>
        <dbReference type="ARBA" id="ARBA00023077"/>
    </source>
</evidence>
<dbReference type="PANTHER" id="PTHR30069">
    <property type="entry name" value="TONB-DEPENDENT OUTER MEMBRANE RECEPTOR"/>
    <property type="match status" value="1"/>
</dbReference>
<dbReference type="InterPro" id="IPR012910">
    <property type="entry name" value="Plug_dom"/>
</dbReference>
<evidence type="ECO:0000256" key="7">
    <source>
        <dbReference type="ARBA" id="ARBA00023136"/>
    </source>
</evidence>
<sequence>MTFLATCVIPLFIKFYHLMIAFKKLILLLLLLTSAGAYAQQADTTVVFKVFGECGQCKHRIETAVKGKGVTSANWDVASKQLTLTYLPQQVNLTTIQDKIIAAGHDLENRKASDNAYNALPSCCHYRESTDAAADTPEHRAMGDTPSADSAATKTAQLKEVTVSSRTHSAYISGLNPIRTEIMTDKELLKAACCNLSESFETNPSVDVSYNDAVTGSKQIQLLGLSGNYTQLTVENLPGPRGLATPLGLNSIAGPWVESIQLTKGTGSVVNGYESIAGQINVELRKPETTDQLSANVYGNSNGKVDLNLDLAHKLNGKWSTALLLHDDFLENKGLDMNKDGFRDLPTGNQFNLVDRWKYDDGKGFMTQFGVKVLNDDKTGGQTGYRPATDKFSTNLYGLGIHTQRYEVFGKIGYVFPQQTYKSIGLQLSAIDHQQDSYFGLTTYNAQQQNFYSNLIYQSIINNTKHKFKTGASFLYDKYDETFKRDHYKRNEIVAGAFFEYTYTPSDKVTVVAGIRGDHHNLFGTFFTPRLNVRYEPFPGTTLRVSGGRGQRTANIFAENMSVFVSNRQVEILGASSGYAYGLKPEVAWNKGLSIDQKFRLFDNDASASVDFFRNDFTNQVVTDLENPRLVRFYNLDGKSYSNSLQVGLQVSPVKKLDIHLAYRYFDVKTTYSGHLLERPLLSSNRAFAAFDYATDGWKFDYTINYNGRKRIPSTAGNPAPYQLTDYSNAFVMMNAQVSKTFGKKRPMDFYVGVENIGNYFQRGAIVAADQPFSPYFDASLVCGPVTGRMAYVGWRYKI</sequence>
<dbReference type="Pfam" id="PF00593">
    <property type="entry name" value="TonB_dep_Rec_b-barrel"/>
    <property type="match status" value="1"/>
</dbReference>
<keyword evidence="2" id="KW-0813">Transport</keyword>
<keyword evidence="7 10" id="KW-0472">Membrane</keyword>
<evidence type="ECO:0000256" key="10">
    <source>
        <dbReference type="RuleBase" id="RU003357"/>
    </source>
</evidence>
<dbReference type="Pfam" id="PF00403">
    <property type="entry name" value="HMA"/>
    <property type="match status" value="1"/>
</dbReference>
<evidence type="ECO:0000259" key="13">
    <source>
        <dbReference type="Pfam" id="PF00593"/>
    </source>
</evidence>
<keyword evidence="16" id="KW-1185">Reference proteome</keyword>
<dbReference type="InterPro" id="IPR000531">
    <property type="entry name" value="Beta-barrel_TonB"/>
</dbReference>
<keyword evidence="3" id="KW-1134">Transmembrane beta strand</keyword>
<evidence type="ECO:0000256" key="9">
    <source>
        <dbReference type="ARBA" id="ARBA00023237"/>
    </source>
</evidence>
<dbReference type="Gene3D" id="2.40.170.20">
    <property type="entry name" value="TonB-dependent receptor, beta-barrel domain"/>
    <property type="match status" value="1"/>
</dbReference>
<feature type="signal peptide" evidence="11">
    <location>
        <begin position="1"/>
        <end position="39"/>
    </location>
</feature>
<dbReference type="InterPro" id="IPR006121">
    <property type="entry name" value="HMA_dom"/>
</dbReference>
<evidence type="ECO:0000256" key="2">
    <source>
        <dbReference type="ARBA" id="ARBA00022448"/>
    </source>
</evidence>
<protein>
    <submittedName>
        <fullName evidence="15">Outer membrane receptor for ferrienterochelin and colicins</fullName>
    </submittedName>
</protein>
<reference evidence="15 16" key="1">
    <citation type="submission" date="2016-08" db="EMBL/GenBank/DDBJ databases">
        <authorList>
            <person name="Seilhamer J.J."/>
        </authorList>
    </citation>
    <scope>NUCLEOTIDE SEQUENCE [LARGE SCALE GENOMIC DNA]</scope>
    <source>
        <strain evidence="15 16">A37T2</strain>
    </source>
</reference>
<dbReference type="InterPro" id="IPR036942">
    <property type="entry name" value="Beta-barrel_TonB_sf"/>
</dbReference>
<dbReference type="InterPro" id="IPR036163">
    <property type="entry name" value="HMA_dom_sf"/>
</dbReference>
<dbReference type="GO" id="GO:0015344">
    <property type="term" value="F:siderophore uptake transmembrane transporter activity"/>
    <property type="evidence" value="ECO:0007669"/>
    <property type="project" value="TreeGrafter"/>
</dbReference>
<dbReference type="STRING" id="1335309.GA0116948_104201"/>
<evidence type="ECO:0000313" key="16">
    <source>
        <dbReference type="Proteomes" id="UP000242818"/>
    </source>
</evidence>
<comment type="subcellular location">
    <subcellularLocation>
        <location evidence="1">Cell outer membrane</location>
        <topology evidence="1">Multi-pass membrane protein</topology>
    </subcellularLocation>
</comment>
<evidence type="ECO:0000256" key="4">
    <source>
        <dbReference type="ARBA" id="ARBA00022692"/>
    </source>
</evidence>
<dbReference type="Gene3D" id="2.170.130.10">
    <property type="entry name" value="TonB-dependent receptor, plug domain"/>
    <property type="match status" value="1"/>
</dbReference>
<gene>
    <name evidence="15" type="ORF">GA0116948_104201</name>
</gene>
<evidence type="ECO:0000256" key="1">
    <source>
        <dbReference type="ARBA" id="ARBA00004571"/>
    </source>
</evidence>
<feature type="domain" description="HMA" evidence="12">
    <location>
        <begin position="53"/>
        <end position="106"/>
    </location>
</feature>
<evidence type="ECO:0000256" key="5">
    <source>
        <dbReference type="ARBA" id="ARBA00022729"/>
    </source>
</evidence>
<dbReference type="AlphaFoldDB" id="A0A1C4CMC1"/>
<keyword evidence="6 10" id="KW-0798">TonB box</keyword>
<keyword evidence="9" id="KW-0998">Cell outer membrane</keyword>
<dbReference type="Proteomes" id="UP000242818">
    <property type="component" value="Unassembled WGS sequence"/>
</dbReference>
<feature type="domain" description="TonB-dependent receptor plug" evidence="14">
    <location>
        <begin position="178"/>
        <end position="278"/>
    </location>
</feature>
<keyword evidence="5 11" id="KW-0732">Signal</keyword>
<dbReference type="InterPro" id="IPR037066">
    <property type="entry name" value="Plug_dom_sf"/>
</dbReference>
<evidence type="ECO:0000259" key="12">
    <source>
        <dbReference type="Pfam" id="PF00403"/>
    </source>
</evidence>
<dbReference type="Pfam" id="PF07715">
    <property type="entry name" value="Plug"/>
    <property type="match status" value="1"/>
</dbReference>
<feature type="chain" id="PRO_5008690004" evidence="11">
    <location>
        <begin position="40"/>
        <end position="799"/>
    </location>
</feature>
<name>A0A1C4CMC1_9BACT</name>
<organism evidence="15 16">
    <name type="scientific">Chitinophaga costaii</name>
    <dbReference type="NCBI Taxonomy" id="1335309"/>
    <lineage>
        <taxon>Bacteria</taxon>
        <taxon>Pseudomonadati</taxon>
        <taxon>Bacteroidota</taxon>
        <taxon>Chitinophagia</taxon>
        <taxon>Chitinophagales</taxon>
        <taxon>Chitinophagaceae</taxon>
        <taxon>Chitinophaga</taxon>
    </lineage>
</organism>
<dbReference type="GO" id="GO:0009279">
    <property type="term" value="C:cell outer membrane"/>
    <property type="evidence" value="ECO:0007669"/>
    <property type="project" value="UniProtKB-SubCell"/>
</dbReference>
<dbReference type="GO" id="GO:0044718">
    <property type="term" value="P:siderophore transmembrane transport"/>
    <property type="evidence" value="ECO:0007669"/>
    <property type="project" value="TreeGrafter"/>
</dbReference>
<evidence type="ECO:0000256" key="11">
    <source>
        <dbReference type="SAM" id="SignalP"/>
    </source>
</evidence>
<dbReference type="SUPFAM" id="SSF56935">
    <property type="entry name" value="Porins"/>
    <property type="match status" value="1"/>
</dbReference>
<dbReference type="GO" id="GO:0046872">
    <property type="term" value="F:metal ion binding"/>
    <property type="evidence" value="ECO:0007669"/>
    <property type="project" value="InterPro"/>
</dbReference>
<dbReference type="Gene3D" id="3.30.70.100">
    <property type="match status" value="1"/>
</dbReference>
<keyword evidence="8 15" id="KW-0675">Receptor</keyword>
<feature type="domain" description="TonB-dependent receptor-like beta-barrel" evidence="13">
    <location>
        <begin position="330"/>
        <end position="757"/>
    </location>
</feature>
<accession>A0A1C4CMC1</accession>
<evidence type="ECO:0000259" key="14">
    <source>
        <dbReference type="Pfam" id="PF07715"/>
    </source>
</evidence>
<dbReference type="SUPFAM" id="SSF55008">
    <property type="entry name" value="HMA, heavy metal-associated domain"/>
    <property type="match status" value="1"/>
</dbReference>
<evidence type="ECO:0000313" key="15">
    <source>
        <dbReference type="EMBL" id="SCC20267.1"/>
    </source>
</evidence>
<proteinExistence type="inferred from homology"/>
<evidence type="ECO:0000256" key="3">
    <source>
        <dbReference type="ARBA" id="ARBA00022452"/>
    </source>
</evidence>
<dbReference type="PANTHER" id="PTHR30069:SF29">
    <property type="entry name" value="HEMOGLOBIN AND HEMOGLOBIN-HAPTOGLOBIN-BINDING PROTEIN 1-RELATED"/>
    <property type="match status" value="1"/>
</dbReference>
<evidence type="ECO:0000256" key="8">
    <source>
        <dbReference type="ARBA" id="ARBA00023170"/>
    </source>
</evidence>
<dbReference type="InterPro" id="IPR039426">
    <property type="entry name" value="TonB-dep_rcpt-like"/>
</dbReference>
<dbReference type="EMBL" id="FMAR01000004">
    <property type="protein sequence ID" value="SCC20267.1"/>
    <property type="molecule type" value="Genomic_DNA"/>
</dbReference>
<comment type="similarity">
    <text evidence="10">Belongs to the TonB-dependent receptor family.</text>
</comment>
<keyword evidence="4" id="KW-0812">Transmembrane</keyword>